<dbReference type="AlphaFoldDB" id="A0A3A4ZCP0"/>
<comment type="caution">
    <text evidence="4">The sequence shown here is derived from an EMBL/GenBank/DDBJ whole genome shotgun (WGS) entry which is preliminary data.</text>
</comment>
<sequence length="260" mass="29239">MLIDSHCHLTHKKYAKSVQDLVSGAVSEGVTKIIDIGTSIKENAHVIHNIVEFDEVYGALAIYPHDDIGVEPGRLIESLRQQVVENKKIIGIGECGIDISSWEHGRAVEEQKFLFEEQLKLAVELNLPVVIHNRGGDEIILNLIKKYLSKDLTGVFHCFASEWEFAKKVLDLGFHISFTGMITYPSNKRLLESVKKVPQDRFLIETDAPYLPPQDMRGSVNEPKNVKYVAMKIAEVRGESFENISELSYSNTCALFKGII</sequence>
<evidence type="ECO:0000256" key="2">
    <source>
        <dbReference type="ARBA" id="ARBA00022801"/>
    </source>
</evidence>
<dbReference type="GO" id="GO:0016788">
    <property type="term" value="F:hydrolase activity, acting on ester bonds"/>
    <property type="evidence" value="ECO:0007669"/>
    <property type="project" value="InterPro"/>
</dbReference>
<feature type="binding site" evidence="3">
    <location>
        <position position="157"/>
    </location>
    <ligand>
        <name>a divalent metal cation</name>
        <dbReference type="ChEBI" id="CHEBI:60240"/>
        <label>2</label>
    </ligand>
</feature>
<dbReference type="FunFam" id="3.20.20.140:FF:000005">
    <property type="entry name" value="TatD family hydrolase"/>
    <property type="match status" value="1"/>
</dbReference>
<dbReference type="SUPFAM" id="SSF51556">
    <property type="entry name" value="Metallo-dependent hydrolases"/>
    <property type="match status" value="1"/>
</dbReference>
<dbReference type="GO" id="GO:0005829">
    <property type="term" value="C:cytosol"/>
    <property type="evidence" value="ECO:0007669"/>
    <property type="project" value="TreeGrafter"/>
</dbReference>
<dbReference type="GO" id="GO:0004536">
    <property type="term" value="F:DNA nuclease activity"/>
    <property type="evidence" value="ECO:0007669"/>
    <property type="project" value="InterPro"/>
</dbReference>
<name>A0A3A4ZCP0_UNCKA</name>
<gene>
    <name evidence="4" type="ORF">C4561_04050</name>
</gene>
<proteinExistence type="predicted"/>
<accession>A0A3A4ZCP0</accession>
<evidence type="ECO:0000313" key="5">
    <source>
        <dbReference type="Proteomes" id="UP000265540"/>
    </source>
</evidence>
<dbReference type="PIRSF" id="PIRSF005902">
    <property type="entry name" value="DNase_TatD"/>
    <property type="match status" value="1"/>
</dbReference>
<dbReference type="Gene3D" id="3.20.20.140">
    <property type="entry name" value="Metal-dependent hydrolases"/>
    <property type="match status" value="1"/>
</dbReference>
<feature type="binding site" evidence="3">
    <location>
        <position position="132"/>
    </location>
    <ligand>
        <name>a divalent metal cation</name>
        <dbReference type="ChEBI" id="CHEBI:60240"/>
        <label>2</label>
    </ligand>
</feature>
<organism evidence="4 5">
    <name type="scientific">candidate division WWE3 bacterium</name>
    <dbReference type="NCBI Taxonomy" id="2053526"/>
    <lineage>
        <taxon>Bacteria</taxon>
        <taxon>Katanobacteria</taxon>
    </lineage>
</organism>
<dbReference type="EMBL" id="QZJF01000017">
    <property type="protein sequence ID" value="RJR26922.1"/>
    <property type="molecule type" value="Genomic_DNA"/>
</dbReference>
<dbReference type="PANTHER" id="PTHR46124">
    <property type="entry name" value="D-AMINOACYL-TRNA DEACYLASE"/>
    <property type="match status" value="1"/>
</dbReference>
<dbReference type="Pfam" id="PF01026">
    <property type="entry name" value="TatD_DNase"/>
    <property type="match status" value="1"/>
</dbReference>
<reference evidence="4 5" key="1">
    <citation type="journal article" date="2017" name="ISME J.">
        <title>Energy and carbon metabolisms in a deep terrestrial subsurface fluid microbial community.</title>
        <authorList>
            <person name="Momper L."/>
            <person name="Jungbluth S.P."/>
            <person name="Lee M.D."/>
            <person name="Amend J.P."/>
        </authorList>
    </citation>
    <scope>NUCLEOTIDE SEQUENCE [LARGE SCALE GENOMIC DNA]</scope>
    <source>
        <strain evidence="4">SURF_46</strain>
    </source>
</reference>
<dbReference type="NCBIfam" id="TIGR00010">
    <property type="entry name" value="YchF/TatD family DNA exonuclease"/>
    <property type="match status" value="1"/>
</dbReference>
<evidence type="ECO:0000256" key="3">
    <source>
        <dbReference type="PIRSR" id="PIRSR005902-1"/>
    </source>
</evidence>
<feature type="binding site" evidence="3">
    <location>
        <position position="8"/>
    </location>
    <ligand>
        <name>a divalent metal cation</name>
        <dbReference type="ChEBI" id="CHEBI:60240"/>
        <label>1</label>
    </ligand>
</feature>
<dbReference type="InterPro" id="IPR015991">
    <property type="entry name" value="TatD/YcfH-like"/>
</dbReference>
<dbReference type="PANTHER" id="PTHR46124:SF2">
    <property type="entry name" value="D-AMINOACYL-TRNA DEACYLASE"/>
    <property type="match status" value="1"/>
</dbReference>
<keyword evidence="1 3" id="KW-0479">Metal-binding</keyword>
<feature type="binding site" evidence="3">
    <location>
        <position position="94"/>
    </location>
    <ligand>
        <name>a divalent metal cation</name>
        <dbReference type="ChEBI" id="CHEBI:60240"/>
        <label>1</label>
    </ligand>
</feature>
<keyword evidence="2" id="KW-0378">Hydrolase</keyword>
<feature type="binding site" evidence="3">
    <location>
        <position position="6"/>
    </location>
    <ligand>
        <name>a divalent metal cation</name>
        <dbReference type="ChEBI" id="CHEBI:60240"/>
        <label>1</label>
    </ligand>
</feature>
<dbReference type="InterPro" id="IPR032466">
    <property type="entry name" value="Metal_Hydrolase"/>
</dbReference>
<dbReference type="InterPro" id="IPR001130">
    <property type="entry name" value="TatD-like"/>
</dbReference>
<protein>
    <submittedName>
        <fullName evidence="4">TatD family deoxyribonuclease</fullName>
    </submittedName>
</protein>
<evidence type="ECO:0000313" key="4">
    <source>
        <dbReference type="EMBL" id="RJR26922.1"/>
    </source>
</evidence>
<dbReference type="Proteomes" id="UP000265540">
    <property type="component" value="Unassembled WGS sequence"/>
</dbReference>
<feature type="binding site" evidence="3">
    <location>
        <position position="207"/>
    </location>
    <ligand>
        <name>a divalent metal cation</name>
        <dbReference type="ChEBI" id="CHEBI:60240"/>
        <label>1</label>
    </ligand>
</feature>
<dbReference type="CDD" id="cd01310">
    <property type="entry name" value="TatD_DNAse"/>
    <property type="match status" value="1"/>
</dbReference>
<evidence type="ECO:0000256" key="1">
    <source>
        <dbReference type="ARBA" id="ARBA00022723"/>
    </source>
</evidence>
<dbReference type="GO" id="GO:0046872">
    <property type="term" value="F:metal ion binding"/>
    <property type="evidence" value="ECO:0007669"/>
    <property type="project" value="UniProtKB-KW"/>
</dbReference>